<dbReference type="InterPro" id="IPR005881">
    <property type="entry name" value="Ser_O-AcTrfase"/>
</dbReference>
<evidence type="ECO:0000256" key="2">
    <source>
        <dbReference type="ARBA" id="ARBA00022679"/>
    </source>
</evidence>
<evidence type="ECO:0000313" key="5">
    <source>
        <dbReference type="Proteomes" id="UP000634134"/>
    </source>
</evidence>
<dbReference type="SUPFAM" id="SSF51161">
    <property type="entry name" value="Trimeric LpxA-like enzymes"/>
    <property type="match status" value="1"/>
</dbReference>
<dbReference type="RefSeq" id="WP_194124907.1">
    <property type="nucleotide sequence ID" value="NZ_JACYGY010000003.1"/>
</dbReference>
<dbReference type="InterPro" id="IPR011004">
    <property type="entry name" value="Trimer_LpxA-like_sf"/>
</dbReference>
<protein>
    <submittedName>
        <fullName evidence="4">Serine acetyltransferase</fullName>
    </submittedName>
</protein>
<dbReference type="EMBL" id="JACYGY010000003">
    <property type="protein sequence ID" value="MBE9466622.1"/>
    <property type="molecule type" value="Genomic_DNA"/>
</dbReference>
<dbReference type="Pfam" id="PF00132">
    <property type="entry name" value="Hexapep"/>
    <property type="match status" value="1"/>
</dbReference>
<comment type="similarity">
    <text evidence="1">Belongs to the transferase hexapeptide repeat family.</text>
</comment>
<dbReference type="PANTHER" id="PTHR42811">
    <property type="entry name" value="SERINE ACETYLTRANSFERASE"/>
    <property type="match status" value="1"/>
</dbReference>
<evidence type="ECO:0000313" key="4">
    <source>
        <dbReference type="EMBL" id="MBE9466622.1"/>
    </source>
</evidence>
<comment type="caution">
    <text evidence="4">The sequence shown here is derived from an EMBL/GenBank/DDBJ whole genome shotgun (WGS) entry which is preliminary data.</text>
</comment>
<dbReference type="Proteomes" id="UP000634134">
    <property type="component" value="Unassembled WGS sequence"/>
</dbReference>
<keyword evidence="2" id="KW-0808">Transferase</keyword>
<dbReference type="CDD" id="cd03354">
    <property type="entry name" value="LbH_SAT"/>
    <property type="match status" value="1"/>
</dbReference>
<organism evidence="4 5">
    <name type="scientific">Dyadobacter subterraneus</name>
    <dbReference type="NCBI Taxonomy" id="2773304"/>
    <lineage>
        <taxon>Bacteria</taxon>
        <taxon>Pseudomonadati</taxon>
        <taxon>Bacteroidota</taxon>
        <taxon>Cytophagia</taxon>
        <taxon>Cytophagales</taxon>
        <taxon>Spirosomataceae</taxon>
        <taxon>Dyadobacter</taxon>
    </lineage>
</organism>
<dbReference type="PIRSF" id="PIRSF000441">
    <property type="entry name" value="CysE"/>
    <property type="match status" value="1"/>
</dbReference>
<evidence type="ECO:0000256" key="3">
    <source>
        <dbReference type="ARBA" id="ARBA00023315"/>
    </source>
</evidence>
<sequence>MENLLYDLKICRNNTKGAIFILAFRTSSFFAKSILLKIIGFPIRMIYKILIQWVFGIDIPDTTVIGRGFQVFHGQGLVINENTIILNNVTVRQNTTIGNTKPGGPSPIIESNVEIGANCVVIGNINIGSNSIIGAGTVVVKSIPANSIVVGQPGKIIKQI</sequence>
<gene>
    <name evidence="4" type="ORF">IEE83_32555</name>
</gene>
<dbReference type="InterPro" id="IPR045304">
    <property type="entry name" value="LbH_SAT"/>
</dbReference>
<reference evidence="5" key="1">
    <citation type="submission" date="2023-07" db="EMBL/GenBank/DDBJ databases">
        <title>Dyadobacter sp. nov 'subterranea' isolated from contaminted grondwater.</title>
        <authorList>
            <person name="Szabo I."/>
            <person name="Al-Omari J."/>
            <person name="Szerdahelyi S.G."/>
            <person name="Rado J."/>
        </authorList>
    </citation>
    <scope>NUCLEOTIDE SEQUENCE [LARGE SCALE GENOMIC DNA]</scope>
    <source>
        <strain evidence="5">UP-52</strain>
    </source>
</reference>
<dbReference type="InterPro" id="IPR001451">
    <property type="entry name" value="Hexapep"/>
</dbReference>
<accession>A0ABR9WMF7</accession>
<proteinExistence type="inferred from homology"/>
<keyword evidence="3" id="KW-0012">Acyltransferase</keyword>
<keyword evidence="5" id="KW-1185">Reference proteome</keyword>
<evidence type="ECO:0000256" key="1">
    <source>
        <dbReference type="ARBA" id="ARBA00007274"/>
    </source>
</evidence>
<dbReference type="Gene3D" id="2.160.10.10">
    <property type="entry name" value="Hexapeptide repeat proteins"/>
    <property type="match status" value="1"/>
</dbReference>
<name>A0ABR9WMF7_9BACT</name>